<sequence length="391" mass="44341">MKEGRKIFLIISVFLILGFISASFESGDLSYSIENQYSPNDSIKGWINISLNNEPGDSLFVDSFDNEISLIELLNLNSNSEYTCLPNDCQSDYSENNAETTKTFSLNPGENKIIGLKLTGQNFESISTTLSMNVLSTIGEANFPQFYIDILNDDIDGDKIEWLPYTPSNNFYNEKKGCYETPDERVWIKDQRFCEKISVSIAPNVEIGAYVIEDTGGDVDFNLDICDLGNEKCGFCVANASKTERISCIADYQINEEQDFFVCIKTKNFMDNKNYSINSETNNPCGYAGNEANERDFEIFARPGKYSAPGEFTLNNNEILEFFKFLNINYKFKKVFSGSEEFSEMNIFQLYFILCGLIWKGEGYNIGYYPKTKVKVNKIGVSVANANIRNY</sequence>
<dbReference type="AlphaFoldDB" id="A0A0F9HJF7"/>
<comment type="caution">
    <text evidence="1">The sequence shown here is derived from an EMBL/GenBank/DDBJ whole genome shotgun (WGS) entry which is preliminary data.</text>
</comment>
<feature type="non-terminal residue" evidence="1">
    <location>
        <position position="391"/>
    </location>
</feature>
<reference evidence="1" key="1">
    <citation type="journal article" date="2015" name="Nature">
        <title>Complex archaea that bridge the gap between prokaryotes and eukaryotes.</title>
        <authorList>
            <person name="Spang A."/>
            <person name="Saw J.H."/>
            <person name="Jorgensen S.L."/>
            <person name="Zaremba-Niedzwiedzka K."/>
            <person name="Martijn J."/>
            <person name="Lind A.E."/>
            <person name="van Eijk R."/>
            <person name="Schleper C."/>
            <person name="Guy L."/>
            <person name="Ettema T.J."/>
        </authorList>
    </citation>
    <scope>NUCLEOTIDE SEQUENCE</scope>
</reference>
<accession>A0A0F9HJF7</accession>
<evidence type="ECO:0000313" key="1">
    <source>
        <dbReference type="EMBL" id="KKL81810.1"/>
    </source>
</evidence>
<name>A0A0F9HJF7_9ZZZZ</name>
<proteinExistence type="predicted"/>
<organism evidence="1">
    <name type="scientific">marine sediment metagenome</name>
    <dbReference type="NCBI Taxonomy" id="412755"/>
    <lineage>
        <taxon>unclassified sequences</taxon>
        <taxon>metagenomes</taxon>
        <taxon>ecological metagenomes</taxon>
    </lineage>
</organism>
<protein>
    <submittedName>
        <fullName evidence="1">Uncharacterized protein</fullName>
    </submittedName>
</protein>
<gene>
    <name evidence="1" type="ORF">LCGC14_1991020</name>
</gene>
<dbReference type="EMBL" id="LAZR01022458">
    <property type="protein sequence ID" value="KKL81810.1"/>
    <property type="molecule type" value="Genomic_DNA"/>
</dbReference>